<name>A0A5C6KTH8_BACFG</name>
<dbReference type="InterPro" id="IPR046878">
    <property type="entry name" value="Big_14"/>
</dbReference>
<evidence type="ECO:0000313" key="3">
    <source>
        <dbReference type="EMBL" id="TWV66598.1"/>
    </source>
</evidence>
<dbReference type="EMBL" id="VOHY01000036">
    <property type="protein sequence ID" value="TWV66598.1"/>
    <property type="molecule type" value="Genomic_DNA"/>
</dbReference>
<evidence type="ECO:0000259" key="2">
    <source>
        <dbReference type="Pfam" id="PF20251"/>
    </source>
</evidence>
<evidence type="ECO:0000256" key="1">
    <source>
        <dbReference type="SAM" id="Phobius"/>
    </source>
</evidence>
<accession>A0A5C6KTH8</accession>
<dbReference type="Pfam" id="PF20251">
    <property type="entry name" value="Big_14"/>
    <property type="match status" value="1"/>
</dbReference>
<sequence>MGTLGCINDMLQRDKENRELRKRNRERLTDTYHRLLDTGKETDLSQMTVEKMEDIRRKTLEKEELDKAAHFKTMLYLALGMALILLLVWLLMGCSGKPFGNNQSTIKSDSALITQGAQTVSVHTQDTICHLPVATQSVKDSVFTEQELQKIQNELRERYARSEIKGTRLDGNIMGWGINGNHLVVYLCLNSLEARAVFRKKVMDSPAIRFEGPLELSPNNKRYTSDTLGIHLYPEFSAYPYTAHTATFVLFNQSDHEIQFGEDYQITYEDKQGVWRELPIHTVFNDILYFIGPGKRFLFKADLNPNVLPNRPGRYRFFYKVRLANKNQEITLMTEFRLADIKEAVRDSSDVISVEYVNYPR</sequence>
<feature type="transmembrane region" description="Helical" evidence="1">
    <location>
        <begin position="74"/>
        <end position="92"/>
    </location>
</feature>
<protein>
    <recommendedName>
        <fullName evidence="2">Bacterial Ig-like domain-containing protein</fullName>
    </recommendedName>
</protein>
<dbReference type="Proteomes" id="UP000318041">
    <property type="component" value="Unassembled WGS sequence"/>
</dbReference>
<dbReference type="AlphaFoldDB" id="A0A5C6KTH8"/>
<gene>
    <name evidence="3" type="ORF">FSA08_24995</name>
</gene>
<keyword evidence="1" id="KW-1133">Transmembrane helix</keyword>
<evidence type="ECO:0000313" key="4">
    <source>
        <dbReference type="Proteomes" id="UP000318041"/>
    </source>
</evidence>
<keyword evidence="1" id="KW-0812">Transmembrane</keyword>
<feature type="domain" description="Bacterial Ig-like" evidence="2">
    <location>
        <begin position="238"/>
        <end position="335"/>
    </location>
</feature>
<organism evidence="3 4">
    <name type="scientific">Bacteroides fragilis</name>
    <dbReference type="NCBI Taxonomy" id="817"/>
    <lineage>
        <taxon>Bacteria</taxon>
        <taxon>Pseudomonadati</taxon>
        <taxon>Bacteroidota</taxon>
        <taxon>Bacteroidia</taxon>
        <taxon>Bacteroidales</taxon>
        <taxon>Bacteroidaceae</taxon>
        <taxon>Bacteroides</taxon>
    </lineage>
</organism>
<comment type="caution">
    <text evidence="3">The sequence shown here is derived from an EMBL/GenBank/DDBJ whole genome shotgun (WGS) entry which is preliminary data.</text>
</comment>
<dbReference type="RefSeq" id="WP_146293933.1">
    <property type="nucleotide sequence ID" value="NZ_VOHY01000036.1"/>
</dbReference>
<reference evidence="3 4" key="1">
    <citation type="submission" date="2019-08" db="EMBL/GenBank/DDBJ databases">
        <title>Genome sequencing of Bacteroides fragilis Sample_iSURF_9.</title>
        <authorList>
            <person name="Chandler J.E."/>
            <person name="Ruoff K.L."/>
            <person name="Price C.E."/>
            <person name="Valls R.A."/>
            <person name="O'Toole G.A."/>
        </authorList>
    </citation>
    <scope>NUCLEOTIDE SEQUENCE [LARGE SCALE GENOMIC DNA]</scope>
    <source>
        <strain evidence="3 4">CFPLTA004_1B</strain>
    </source>
</reference>
<keyword evidence="1" id="KW-0472">Membrane</keyword>
<proteinExistence type="predicted"/>